<dbReference type="InterPro" id="IPR002560">
    <property type="entry name" value="Transposase_DDE"/>
</dbReference>
<proteinExistence type="predicted"/>
<protein>
    <submittedName>
        <fullName evidence="2">Mobile element protein</fullName>
    </submittedName>
</protein>
<dbReference type="Pfam" id="PF01610">
    <property type="entry name" value="DDE_Tnp_ISL3"/>
    <property type="match status" value="1"/>
</dbReference>
<dbReference type="AlphaFoldDB" id="A0A1W1E3J6"/>
<dbReference type="PANTHER" id="PTHR33498:SF1">
    <property type="entry name" value="TRANSPOSASE FOR INSERTION SEQUENCE ELEMENT IS1557"/>
    <property type="match status" value="1"/>
</dbReference>
<dbReference type="NCBIfam" id="NF033550">
    <property type="entry name" value="transpos_ISL3"/>
    <property type="match status" value="1"/>
</dbReference>
<reference evidence="2" key="1">
    <citation type="submission" date="2016-10" db="EMBL/GenBank/DDBJ databases">
        <authorList>
            <person name="de Groot N.N."/>
        </authorList>
    </citation>
    <scope>NUCLEOTIDE SEQUENCE</scope>
</reference>
<organism evidence="2">
    <name type="scientific">hydrothermal vent metagenome</name>
    <dbReference type="NCBI Taxonomy" id="652676"/>
    <lineage>
        <taxon>unclassified sequences</taxon>
        <taxon>metagenomes</taxon>
        <taxon>ecological metagenomes</taxon>
    </lineage>
</organism>
<evidence type="ECO:0000313" key="2">
    <source>
        <dbReference type="EMBL" id="SFV88448.1"/>
    </source>
</evidence>
<name>A0A1W1E3J6_9ZZZZ</name>
<dbReference type="InterPro" id="IPR047951">
    <property type="entry name" value="Transpos_ISL3"/>
</dbReference>
<dbReference type="PANTHER" id="PTHR33498">
    <property type="entry name" value="TRANSPOSASE FOR INSERTION SEQUENCE ELEMENT IS1557"/>
    <property type="match status" value="1"/>
</dbReference>
<evidence type="ECO:0000259" key="1">
    <source>
        <dbReference type="Pfam" id="PF01610"/>
    </source>
</evidence>
<sequence>MQDLFTQALGVNSPWFISNVEFNNKQLNLYIDFKKGTKFNDNDDIKSYTAYDTKMKKYRHMNFFEHECYLHVRVPRIKRDDGRVKMILPPFAGELNGFTLLFEAFIIKFCKHMPVHNVCQLMKLSDYKVWKLLDIYVDEARFNQDLSHIDTFGLDETSVAKGHDYITLFVDLYKKAVVHISEGKDAETVRDFVTTLEQQNGKKEQVKAISCDMSPAFIKGVKEQLPNAKITFDKFHILKIINAGVDKVRRAEVKDNPILKGARYVFLKNEQNLTKKQQQKKQTLMLENLNLKSFEAMRMRETFQQIYQAPDMQTFETLLQKWYHWVSQCDLAPMVKTANMVKRHWRGILEWKLSNINNGILEGLNSVIQAAKRKARGYGKKHFKTMAYLLSGKLDLNRVNGFLPTCF</sequence>
<feature type="domain" description="Transposase IS204/IS1001/IS1096/IS1165 DDE" evidence="1">
    <location>
        <begin position="153"/>
        <end position="380"/>
    </location>
</feature>
<gene>
    <name evidence="2" type="ORF">MNB_SUP05-SYMBIONT-7-239</name>
</gene>
<accession>A0A1W1E3J6</accession>
<dbReference type="EMBL" id="FPIA01000050">
    <property type="protein sequence ID" value="SFV88448.1"/>
    <property type="molecule type" value="Genomic_DNA"/>
</dbReference>